<dbReference type="InterPro" id="IPR027477">
    <property type="entry name" value="Succ_DH/fumarate_Rdtase_cat_sf"/>
</dbReference>
<dbReference type="PRINTS" id="PR00368">
    <property type="entry name" value="FADPNR"/>
</dbReference>
<gene>
    <name evidence="7" type="ORF">HXW94_14415</name>
</gene>
<dbReference type="RefSeq" id="WP_178367615.1">
    <property type="nucleotide sequence ID" value="NZ_JACADJ010000061.1"/>
</dbReference>
<keyword evidence="2 5" id="KW-0285">Flavoprotein</keyword>
<dbReference type="InterPro" id="IPR010960">
    <property type="entry name" value="Flavocytochrome_c"/>
</dbReference>
<dbReference type="Proteomes" id="UP000553343">
    <property type="component" value="Unassembled WGS sequence"/>
</dbReference>
<comment type="caution">
    <text evidence="7">The sequence shown here is derived from an EMBL/GenBank/DDBJ whole genome shotgun (WGS) entry which is preliminary data.</text>
</comment>
<dbReference type="Gene3D" id="3.90.700.10">
    <property type="entry name" value="Succinate dehydrogenase/fumarate reductase flavoprotein, catalytic domain"/>
    <property type="match status" value="1"/>
</dbReference>
<dbReference type="EMBL" id="JACADJ010000061">
    <property type="protein sequence ID" value="NWH06163.1"/>
    <property type="molecule type" value="Genomic_DNA"/>
</dbReference>
<dbReference type="InterPro" id="IPR003953">
    <property type="entry name" value="FAD-dep_OxRdtase_2_FAD-bd"/>
</dbReference>
<evidence type="ECO:0000256" key="1">
    <source>
        <dbReference type="ARBA" id="ARBA00001974"/>
    </source>
</evidence>
<evidence type="ECO:0000256" key="2">
    <source>
        <dbReference type="ARBA" id="ARBA00022630"/>
    </source>
</evidence>
<evidence type="ECO:0000256" key="5">
    <source>
        <dbReference type="RuleBase" id="RU366062"/>
    </source>
</evidence>
<protein>
    <submittedName>
        <fullName evidence="7">Flavocytochrome c</fullName>
    </submittedName>
</protein>
<evidence type="ECO:0000313" key="8">
    <source>
        <dbReference type="Proteomes" id="UP000553343"/>
    </source>
</evidence>
<organism evidence="7 8">
    <name type="scientific">Desulfobacter latus</name>
    <dbReference type="NCBI Taxonomy" id="2292"/>
    <lineage>
        <taxon>Bacteria</taxon>
        <taxon>Pseudomonadati</taxon>
        <taxon>Thermodesulfobacteriota</taxon>
        <taxon>Desulfobacteria</taxon>
        <taxon>Desulfobacterales</taxon>
        <taxon>Desulfobacteraceae</taxon>
        <taxon>Desulfobacter</taxon>
    </lineage>
</organism>
<dbReference type="SUPFAM" id="SSF56425">
    <property type="entry name" value="Succinate dehydrogenase/fumarate reductase flavoprotein, catalytic domain"/>
    <property type="match status" value="1"/>
</dbReference>
<comment type="cofactor">
    <cofactor evidence="1">
        <name>FAD</name>
        <dbReference type="ChEBI" id="CHEBI:57692"/>
    </cofactor>
</comment>
<evidence type="ECO:0000313" key="7">
    <source>
        <dbReference type="EMBL" id="NWH06163.1"/>
    </source>
</evidence>
<dbReference type="PANTHER" id="PTHR43400">
    <property type="entry name" value="FUMARATE REDUCTASE"/>
    <property type="match status" value="1"/>
</dbReference>
<accession>A0A850T344</accession>
<dbReference type="GO" id="GO:0016491">
    <property type="term" value="F:oxidoreductase activity"/>
    <property type="evidence" value="ECO:0007669"/>
    <property type="project" value="UniProtKB-KW"/>
</dbReference>
<evidence type="ECO:0000256" key="3">
    <source>
        <dbReference type="ARBA" id="ARBA00022827"/>
    </source>
</evidence>
<dbReference type="Gene3D" id="3.50.50.60">
    <property type="entry name" value="FAD/NAD(P)-binding domain"/>
    <property type="match status" value="1"/>
</dbReference>
<proteinExistence type="inferred from homology"/>
<dbReference type="Pfam" id="PF00890">
    <property type="entry name" value="FAD_binding_2"/>
    <property type="match status" value="1"/>
</dbReference>
<keyword evidence="8" id="KW-1185">Reference proteome</keyword>
<keyword evidence="3 5" id="KW-0274">FAD</keyword>
<dbReference type="SUPFAM" id="SSF51905">
    <property type="entry name" value="FAD/NAD(P)-binding domain"/>
    <property type="match status" value="1"/>
</dbReference>
<dbReference type="InterPro" id="IPR050315">
    <property type="entry name" value="FAD-oxidoreductase_2"/>
</dbReference>
<comment type="similarity">
    <text evidence="5">Belongs to the FAD-dependent oxidoreductase 2 family. FRD/SDH subfamily.</text>
</comment>
<dbReference type="PANTHER" id="PTHR43400:SF7">
    <property type="entry name" value="FAD-DEPENDENT OXIDOREDUCTASE 2 FAD BINDING DOMAIN-CONTAINING PROTEIN"/>
    <property type="match status" value="1"/>
</dbReference>
<dbReference type="InterPro" id="IPR036188">
    <property type="entry name" value="FAD/NAD-bd_sf"/>
</dbReference>
<keyword evidence="4 5" id="KW-0560">Oxidoreductase</keyword>
<feature type="domain" description="FAD-dependent oxidoreductase 2 FAD-binding" evidence="6">
    <location>
        <begin position="9"/>
        <end position="447"/>
    </location>
</feature>
<dbReference type="NCBIfam" id="TIGR01813">
    <property type="entry name" value="flavo_cyto_c"/>
    <property type="match status" value="1"/>
</dbReference>
<sequence>MITWDEQTDVVVIGSGAAGCSAAIEARSAGASVIVLEKMKITGGNTRISDGGLAAPGNRLQKEHGIEDSPELFYQDILKAGLNLNHRAPARVFAEQGAQAVEWLQVELGVQYMDRLDRFGGHSVARCLTTASHSGKDIVNAQTSRLKQMGVEIRTQCLLTNLLTDDSGNVCGVQIKTGYNHKNQSAKEQKNIRAGRAVILATGGFGNDVPFRMLQNPSLDTTVTATNHRGATAEGLSAALKIGAAPVHLSWIQTGPWGCVDEVGYGSGSRFASYALYPNGILVDPSTGRRIVSEWADRRQRSMAIFKAGHPCVGIMDARGAGDDPQSLEKCLKTGKVYEFNNLADLAEACNIPPDTLLSTVEAYNNMIRKGQTDQFGKSLKTAQPISSPPFFAMHLWPKVHYTPGGVGINANAQVIDVRNQPIPNLYAAGEVCGGIHGADRLGSCALTECLVFGRIAGRNAAVVRGGE</sequence>
<dbReference type="AlphaFoldDB" id="A0A850T344"/>
<reference evidence="7 8" key="1">
    <citation type="submission" date="2020-06" db="EMBL/GenBank/DDBJ databases">
        <title>High-quality draft genome of sulfate reducer Desulfobacter latus type strain AcrS2 isolated from marine sediment.</title>
        <authorList>
            <person name="Hoppe M."/>
            <person name="Larsen C.K."/>
            <person name="Marshall I.P.G."/>
            <person name="Schramm A."/>
            <person name="Marietou A.G."/>
        </authorList>
    </citation>
    <scope>NUCLEOTIDE SEQUENCE [LARGE SCALE GENOMIC DNA]</scope>
    <source>
        <strain evidence="7 8">AcRS2</strain>
    </source>
</reference>
<evidence type="ECO:0000256" key="4">
    <source>
        <dbReference type="ARBA" id="ARBA00023002"/>
    </source>
</evidence>
<name>A0A850T344_9BACT</name>
<dbReference type="GO" id="GO:0010181">
    <property type="term" value="F:FMN binding"/>
    <property type="evidence" value="ECO:0007669"/>
    <property type="project" value="InterPro"/>
</dbReference>
<evidence type="ECO:0000259" key="6">
    <source>
        <dbReference type="Pfam" id="PF00890"/>
    </source>
</evidence>